<dbReference type="SUPFAM" id="SSF52266">
    <property type="entry name" value="SGNH hydrolase"/>
    <property type="match status" value="1"/>
</dbReference>
<evidence type="ECO:0000256" key="1">
    <source>
        <dbReference type="SAM" id="Coils"/>
    </source>
</evidence>
<feature type="coiled-coil region" evidence="1">
    <location>
        <begin position="600"/>
        <end position="695"/>
    </location>
</feature>
<dbReference type="SUPFAM" id="SSF47240">
    <property type="entry name" value="Ferritin-like"/>
    <property type="match status" value="1"/>
</dbReference>
<name>A0A7D9D8L5_PARCT</name>
<dbReference type="AlphaFoldDB" id="A0A7D9D8L5"/>
<feature type="domain" description="Iminophenyl-pyruvate dimer synthase" evidence="3">
    <location>
        <begin position="253"/>
        <end position="502"/>
    </location>
</feature>
<accession>A0A7D9D8L5</accession>
<keyword evidence="1" id="KW-0175">Coiled coil</keyword>
<dbReference type="CDD" id="cd00657">
    <property type="entry name" value="Ferritin_like"/>
    <property type="match status" value="1"/>
</dbReference>
<dbReference type="Proteomes" id="UP001152795">
    <property type="component" value="Unassembled WGS sequence"/>
</dbReference>
<dbReference type="InterPro" id="IPR009078">
    <property type="entry name" value="Ferritin-like_SF"/>
</dbReference>
<proteinExistence type="predicted"/>
<dbReference type="PANTHER" id="PTHR34400:SF4">
    <property type="entry name" value="MEMBRANE PROTEIN"/>
    <property type="match status" value="1"/>
</dbReference>
<dbReference type="PANTHER" id="PTHR34400">
    <property type="match status" value="1"/>
</dbReference>
<evidence type="ECO:0000259" key="3">
    <source>
        <dbReference type="Pfam" id="PF12902"/>
    </source>
</evidence>
<dbReference type="InterPro" id="IPR012347">
    <property type="entry name" value="Ferritin-like"/>
</dbReference>
<feature type="compositionally biased region" description="Basic residues" evidence="2">
    <location>
        <begin position="720"/>
        <end position="733"/>
    </location>
</feature>
<reference evidence="4" key="1">
    <citation type="submission" date="2020-04" db="EMBL/GenBank/DDBJ databases">
        <authorList>
            <person name="Alioto T."/>
            <person name="Alioto T."/>
            <person name="Gomez Garrido J."/>
        </authorList>
    </citation>
    <scope>NUCLEOTIDE SEQUENCE</scope>
    <source>
        <strain evidence="4">A484AB</strain>
    </source>
</reference>
<evidence type="ECO:0000313" key="5">
    <source>
        <dbReference type="Proteomes" id="UP001152795"/>
    </source>
</evidence>
<organism evidence="4 5">
    <name type="scientific">Paramuricea clavata</name>
    <name type="common">Red gorgonian</name>
    <name type="synonym">Violescent sea-whip</name>
    <dbReference type="NCBI Taxonomy" id="317549"/>
    <lineage>
        <taxon>Eukaryota</taxon>
        <taxon>Metazoa</taxon>
        <taxon>Cnidaria</taxon>
        <taxon>Anthozoa</taxon>
        <taxon>Octocorallia</taxon>
        <taxon>Malacalcyonacea</taxon>
        <taxon>Plexauridae</taxon>
        <taxon>Paramuricea</taxon>
    </lineage>
</organism>
<evidence type="ECO:0000256" key="2">
    <source>
        <dbReference type="SAM" id="MobiDB-lite"/>
    </source>
</evidence>
<dbReference type="Gene3D" id="1.20.1260.10">
    <property type="match status" value="1"/>
</dbReference>
<dbReference type="Pfam" id="PF12902">
    <property type="entry name" value="Ferritin-like"/>
    <property type="match status" value="1"/>
</dbReference>
<dbReference type="Gene3D" id="3.40.50.12690">
    <property type="match status" value="1"/>
</dbReference>
<gene>
    <name evidence="4" type="ORF">PACLA_8A022818</name>
</gene>
<evidence type="ECO:0000313" key="4">
    <source>
        <dbReference type="EMBL" id="CAB3979581.1"/>
    </source>
</evidence>
<dbReference type="EMBL" id="CACRXK020000210">
    <property type="protein sequence ID" value="CAB3979581.1"/>
    <property type="molecule type" value="Genomic_DNA"/>
</dbReference>
<keyword evidence="5" id="KW-1185">Reference proteome</keyword>
<sequence length="972" mass="109420">MLFFVFQIDEGGACLNILLAENKEGINVRPYNSRLVFRAQHEDVIHGNLFVTIFGKKATTTTNINLKLETADSIIRDHPLGPAQPFGLFKDTIDPSIYNYYFYAMNDPNNIRKIIDGQIYALQYTFNGYPLNPDRNEAMNSAICIHVYDEITPRDQPTWVIDILPIFQLYANLFPVMRSFVDLGDYNSVVEKKCHILTTMSLDFQDPQYMPVTRDLSPKKTEMILKWLDDDKPDFGLTHHARLLTKQHLLNMLQTALELEHSTLPIYMNGFLSIKPWQNEEVKKMLHQIIVDEMFHFAQVANIINGLGGRPYLLGNTFVPAFPSHLPGGCRPNMIASINKISSQQVHDVYMEIEEPSYVLKDHELVALINKISTAHLRPATETSEGGDYAGICGEALKLFPLPNKKLTETNHNTIGDLYMAVVYILGQLSICGKKDIFTGKTKQLKWSDPEILREVNDYDSALEAIKAIVDQGEGASAYNPLQQNVDSSELAHYFKFSSIFHGRQITTFNVTNEKVFNNNEQWTTTWRSPSGGTWKFDSKALCVTWQTKSQNIYFEGENGEEVTKRIISHLNQGVHASLKAYSLESKATEAEPSLIELILDSCRQNYKQLNEDCREITIENGDAMNENADISSADLAEANSCCASCIKQREEIDQLKADIVCLKKSVKSSEYMQINRLQNDNSSLIKTVEMLTKQLLNLNMVDANIDPSSQVSKEPAPKVSKKQKKSKKKKMKAKEDIESAEKNVSPPRQAHAAPTSGMENVNDDVAATARKNRAKEVVVIAGDSLIKNVVGASMSKTDPNHYYVVKAFPGANLSDMEDFIKPITRKSPEKIILHVGTNDLKNSPAKVIADSLLNLTTQIKEDSPTTVSGFRGLHSTVTALLEATNDWAYNIDHGSVNAVLFLDLRKAFDTVDHEILLGKLNSYGINGVAGNCFRSYLSERKQKCFVNIIFRQIVYSVAEFPRELFWGHFYS</sequence>
<protein>
    <recommendedName>
        <fullName evidence="3">Iminophenyl-pyruvate dimer synthase domain-containing protein</fullName>
    </recommendedName>
</protein>
<comment type="caution">
    <text evidence="4">The sequence shown here is derived from an EMBL/GenBank/DDBJ whole genome shotgun (WGS) entry which is preliminary data.</text>
</comment>
<dbReference type="InterPro" id="IPR026820">
    <property type="entry name" value="VioB/RebD_dom"/>
</dbReference>
<feature type="region of interest" description="Disordered" evidence="2">
    <location>
        <begin position="707"/>
        <end position="762"/>
    </location>
</feature>
<dbReference type="OrthoDB" id="5966378at2759"/>